<reference evidence="2 4" key="3">
    <citation type="submission" date="2017-02" db="EMBL/GenBank/DDBJ databases">
        <authorList>
            <person name="Peterson S.W."/>
        </authorList>
    </citation>
    <scope>NUCLEOTIDE SEQUENCE [LARGE SCALE GENOMIC DNA]</scope>
    <source>
        <strain evidence="2 4">ATCC 43854</strain>
    </source>
</reference>
<reference evidence="3" key="2">
    <citation type="submission" date="2016-11" db="EMBL/GenBank/DDBJ databases">
        <authorList>
            <person name="Varghese N."/>
            <person name="Submissions S."/>
        </authorList>
    </citation>
    <scope>NUCLEOTIDE SEQUENCE [LARGE SCALE GENOMIC DNA]</scope>
    <source>
        <strain evidence="3">UWOS</strain>
    </source>
</reference>
<dbReference type="EMBL" id="FRAW01000038">
    <property type="protein sequence ID" value="SHL13759.1"/>
    <property type="molecule type" value="Genomic_DNA"/>
</dbReference>
<accession>A0A1T4Q6K6</accession>
<keyword evidence="3" id="KW-1185">Reference proteome</keyword>
<evidence type="ECO:0000313" key="1">
    <source>
        <dbReference type="EMBL" id="SHL13759.1"/>
    </source>
</evidence>
<dbReference type="Proteomes" id="UP000190449">
    <property type="component" value="Unassembled WGS sequence"/>
</dbReference>
<dbReference type="Pfam" id="PF05164">
    <property type="entry name" value="ZapA"/>
    <property type="match status" value="1"/>
</dbReference>
<evidence type="ECO:0000313" key="2">
    <source>
        <dbReference type="EMBL" id="SJZ99413.1"/>
    </source>
</evidence>
<dbReference type="GO" id="GO:0051301">
    <property type="term" value="P:cell division"/>
    <property type="evidence" value="ECO:0007669"/>
    <property type="project" value="UniProtKB-KW"/>
</dbReference>
<evidence type="ECO:0000313" key="4">
    <source>
        <dbReference type="Proteomes" id="UP000190449"/>
    </source>
</evidence>
<reference evidence="1" key="1">
    <citation type="submission" date="2016-11" db="EMBL/GenBank/DDBJ databases">
        <authorList>
            <person name="Jaros S."/>
            <person name="Januszkiewicz K."/>
            <person name="Wedrychowicz H."/>
        </authorList>
    </citation>
    <scope>NUCLEOTIDE SEQUENCE [LARGE SCALE GENOMIC DNA]</scope>
    <source>
        <strain evidence="1">UWOS</strain>
    </source>
</reference>
<protein>
    <submittedName>
        <fullName evidence="1">Cell division protein ZapA</fullName>
    </submittedName>
</protein>
<dbReference type="RefSeq" id="WP_073305988.1">
    <property type="nucleotide sequence ID" value="NZ_FRAW01000038.1"/>
</dbReference>
<dbReference type="EMBL" id="FUWU01000043">
    <property type="protein sequence ID" value="SJZ99413.1"/>
    <property type="molecule type" value="Genomic_DNA"/>
</dbReference>
<dbReference type="AlphaFoldDB" id="A0A1M6Y6W6"/>
<proteinExistence type="predicted"/>
<dbReference type="Proteomes" id="UP000184275">
    <property type="component" value="Unassembled WGS sequence"/>
</dbReference>
<gene>
    <name evidence="2" type="ORF">SAMN02745108_02184</name>
    <name evidence="1" type="ORF">SAMN05720469_1388</name>
</gene>
<name>A0A1M6Y6W6_9BACT</name>
<keyword evidence="1" id="KW-0131">Cell cycle</keyword>
<keyword evidence="1" id="KW-0132">Cell division</keyword>
<dbReference type="InterPro" id="IPR036192">
    <property type="entry name" value="Cell_div_ZapA-like_sf"/>
</dbReference>
<dbReference type="InterPro" id="IPR007838">
    <property type="entry name" value="Cell_div_ZapA-like"/>
</dbReference>
<dbReference type="STRING" id="28122.SAMN02745108_02184"/>
<dbReference type="SUPFAM" id="SSF102829">
    <property type="entry name" value="Cell division protein ZapA-like"/>
    <property type="match status" value="1"/>
</dbReference>
<evidence type="ECO:0000313" key="3">
    <source>
        <dbReference type="Proteomes" id="UP000184275"/>
    </source>
</evidence>
<sequence length="112" mass="12611">MTTDSQGAPLHVTHIEIGKDRFQIQTDLTDAELSAIVDYVTNKMQAFAGADSCTNFRKPLLLMALEITSELFDMRQRHAKYKNLYIESQKIAGVLASMLDDKLAEFNNMTNP</sequence>
<accession>A0A1M6Y6W6</accession>
<organism evidence="1 3">
    <name type="scientific">Fibrobacter intestinalis</name>
    <dbReference type="NCBI Taxonomy" id="28122"/>
    <lineage>
        <taxon>Bacteria</taxon>
        <taxon>Pseudomonadati</taxon>
        <taxon>Fibrobacterota</taxon>
        <taxon>Fibrobacteria</taxon>
        <taxon>Fibrobacterales</taxon>
        <taxon>Fibrobacteraceae</taxon>
        <taxon>Fibrobacter</taxon>
    </lineage>
</organism>